<dbReference type="GO" id="GO:0034040">
    <property type="term" value="F:ATPase-coupled lipid transmembrane transporter activity"/>
    <property type="evidence" value="ECO:0007669"/>
    <property type="project" value="TreeGrafter"/>
</dbReference>
<dbReference type="PROSITE" id="PS50893">
    <property type="entry name" value="ABC_TRANSPORTER_2"/>
    <property type="match status" value="1"/>
</dbReference>
<evidence type="ECO:0000256" key="5">
    <source>
        <dbReference type="ARBA" id="ARBA00022989"/>
    </source>
</evidence>
<dbReference type="InterPro" id="IPR003439">
    <property type="entry name" value="ABC_transporter-like_ATP-bd"/>
</dbReference>
<protein>
    <submittedName>
        <fullName evidence="7">Thiol reductant ABC exporter, CydD subunit</fullName>
    </submittedName>
</protein>
<dbReference type="PROSITE" id="PS00211">
    <property type="entry name" value="ABC_TRANSPORTER_1"/>
    <property type="match status" value="1"/>
</dbReference>
<dbReference type="SUPFAM" id="SSF90123">
    <property type="entry name" value="ABC transporter transmembrane region"/>
    <property type="match status" value="1"/>
</dbReference>
<dbReference type="Pfam" id="PF00005">
    <property type="entry name" value="ABC_tran"/>
    <property type="match status" value="1"/>
</dbReference>
<dbReference type="InterPro" id="IPR039421">
    <property type="entry name" value="Type_1_exporter"/>
</dbReference>
<dbReference type="Gene3D" id="1.20.1560.10">
    <property type="entry name" value="ABC transporter type 1, transmembrane domain"/>
    <property type="match status" value="1"/>
</dbReference>
<evidence type="ECO:0000256" key="3">
    <source>
        <dbReference type="ARBA" id="ARBA00022741"/>
    </source>
</evidence>
<evidence type="ECO:0000256" key="2">
    <source>
        <dbReference type="ARBA" id="ARBA00022692"/>
    </source>
</evidence>
<keyword evidence="5" id="KW-1133">Transmembrane helix</keyword>
<dbReference type="InterPro" id="IPR017871">
    <property type="entry name" value="ABC_transporter-like_CS"/>
</dbReference>
<dbReference type="CDD" id="cd18584">
    <property type="entry name" value="ABC_6TM_AarD_CydD"/>
    <property type="match status" value="1"/>
</dbReference>
<gene>
    <name evidence="7" type="primary">cydD</name>
    <name evidence="7" type="ORF">BG04_2223</name>
</gene>
<dbReference type="GO" id="GO:0140359">
    <property type="term" value="F:ABC-type transporter activity"/>
    <property type="evidence" value="ECO:0007669"/>
    <property type="project" value="InterPro"/>
</dbReference>
<dbReference type="HOGENOM" id="CLU_000604_84_9_9"/>
<keyword evidence="6" id="KW-0472">Membrane</keyword>
<reference evidence="7 8" key="1">
    <citation type="journal article" date="2015" name="Genome Announc.">
        <title>Complete genome sequences for 35 biothreat assay-relevant bacillus species.</title>
        <authorList>
            <person name="Johnson S.L."/>
            <person name="Daligault H.E."/>
            <person name="Davenport K.W."/>
            <person name="Jaissle J."/>
            <person name="Frey K.G."/>
            <person name="Ladner J.T."/>
            <person name="Broomall S.M."/>
            <person name="Bishop-Lilly K.A."/>
            <person name="Bruce D.C."/>
            <person name="Gibbons H.S."/>
            <person name="Coyne S.R."/>
            <person name="Lo C.C."/>
            <person name="Meincke L."/>
            <person name="Munk A.C."/>
            <person name="Koroleva G.I."/>
            <person name="Rosenzweig C.N."/>
            <person name="Palacios G.F."/>
            <person name="Redden C.L."/>
            <person name="Minogue T.D."/>
            <person name="Chain P.S."/>
        </authorList>
    </citation>
    <scope>NUCLEOTIDE SEQUENCE [LARGE SCALE GENOMIC DNA]</scope>
    <source>
        <strain evidence="8">ATCC 14581 / DSM 32 / JCM 2506 / NBRC 15308 / NCIMB 9376 / NCTC 10342 / NRRL B-14308 / VKM B-512</strain>
    </source>
</reference>
<dbReference type="RefSeq" id="WP_034648208.1">
    <property type="nucleotide sequence ID" value="NZ_BCVB01000009.1"/>
</dbReference>
<dbReference type="CDD" id="cd03228">
    <property type="entry name" value="ABCC_MRP_Like"/>
    <property type="match status" value="1"/>
</dbReference>
<accession>A0A0B6ALP5</accession>
<organism evidence="7 8">
    <name type="scientific">Priestia megaterium (strain ATCC 14581 / DSM 32 / CCUG 1817 / JCM 2506 / NBRC 15308 / NCIMB 9376 / NCTC 10342 / NRRL B-14308 / VKM B-512 / Ford 19)</name>
    <name type="common">Bacillus megaterium</name>
    <dbReference type="NCBI Taxonomy" id="1348623"/>
    <lineage>
        <taxon>Bacteria</taxon>
        <taxon>Bacillati</taxon>
        <taxon>Bacillota</taxon>
        <taxon>Bacilli</taxon>
        <taxon>Bacillales</taxon>
        <taxon>Bacillaceae</taxon>
        <taxon>Priestia</taxon>
    </lineage>
</organism>
<dbReference type="NCBIfam" id="TIGR02857">
    <property type="entry name" value="CydD"/>
    <property type="match status" value="1"/>
</dbReference>
<dbReference type="Gene3D" id="3.40.50.300">
    <property type="entry name" value="P-loop containing nucleotide triphosphate hydrolases"/>
    <property type="match status" value="1"/>
</dbReference>
<dbReference type="InterPro" id="IPR027417">
    <property type="entry name" value="P-loop_NTPase"/>
</dbReference>
<dbReference type="Pfam" id="PF00664">
    <property type="entry name" value="ABC_membrane"/>
    <property type="match status" value="1"/>
</dbReference>
<proteinExistence type="predicted"/>
<dbReference type="KEGG" id="bmeg:BG04_2223"/>
<name>A0A0B6ALP5_PRIM2</name>
<evidence type="ECO:0000313" key="8">
    <source>
        <dbReference type="Proteomes" id="UP000031829"/>
    </source>
</evidence>
<dbReference type="InterPro" id="IPR003593">
    <property type="entry name" value="AAA+_ATPase"/>
</dbReference>
<dbReference type="EMBL" id="CP009920">
    <property type="protein sequence ID" value="AJI21967.1"/>
    <property type="molecule type" value="Genomic_DNA"/>
</dbReference>
<keyword evidence="2" id="KW-0812">Transmembrane</keyword>
<sequence length="570" mass="64029">MGRNLMVYNGIKMVLAMLIGLITIQSVAIIFQAKWLAEVVTALFHGESLTSQTKAIGLFLSAFMIRQIVGFIVKKTAYQFGVKKTQELRLIVMQSIFSLGPRFTKDEGTGNLVTLITTGLQKLRAYLELFLPKLAAISVTPWLVLAFVWYHDRLSGIILLVTMPILILFMILLGLAAQKKIDSQWETYHVLSNHFVDSLRGLETLTFLGKSKEHAETIERVSDRYRKATMGTLRIAFLSTFALDFFTMLSVAIVAVMLGLRLVNGSMTLEPALMILLLAPEYFLPIREVGNDYHATLDGKESGDALLKIVKQAEKSPAKKEDVPSWTENSELQLRHITVKYDEEHPPSLEDVSLHVKGMKKIGIIGKSGAGKSTLIDILSGFVQSTEGSAEVNGVPIDLRSDAWQKQITYIPQHPFIFNGTVKENIEFYQDRGGSYDYEDALTKAGLLSTVQQMPKKENEMIGDGGRQLSGGQAQRIALARAFLSDRPIIMLDEPTAQVDIETEYELKQDILTMFQDKLFILATHRLHWMKEMDLIVVIEDGKVAEIGNHQELIQKKGAYYQFLHEEEEI</sequence>
<dbReference type="GeneID" id="93645688"/>
<evidence type="ECO:0000256" key="6">
    <source>
        <dbReference type="ARBA" id="ARBA00023136"/>
    </source>
</evidence>
<dbReference type="InterPro" id="IPR011527">
    <property type="entry name" value="ABC1_TM_dom"/>
</dbReference>
<keyword evidence="3" id="KW-0547">Nucleotide-binding</keyword>
<evidence type="ECO:0000256" key="4">
    <source>
        <dbReference type="ARBA" id="ARBA00022840"/>
    </source>
</evidence>
<evidence type="ECO:0000256" key="1">
    <source>
        <dbReference type="ARBA" id="ARBA00004651"/>
    </source>
</evidence>
<dbReference type="SMART" id="SM00382">
    <property type="entry name" value="AAA"/>
    <property type="match status" value="1"/>
</dbReference>
<dbReference type="InterPro" id="IPR014216">
    <property type="entry name" value="ABC_transptr_CydD"/>
</dbReference>
<dbReference type="GO" id="GO:0005886">
    <property type="term" value="C:plasma membrane"/>
    <property type="evidence" value="ECO:0007669"/>
    <property type="project" value="UniProtKB-SubCell"/>
</dbReference>
<dbReference type="InterPro" id="IPR036640">
    <property type="entry name" value="ABC1_TM_sf"/>
</dbReference>
<dbReference type="PROSITE" id="PS50929">
    <property type="entry name" value="ABC_TM1F"/>
    <property type="match status" value="1"/>
</dbReference>
<evidence type="ECO:0000313" key="7">
    <source>
        <dbReference type="EMBL" id="AJI21967.1"/>
    </source>
</evidence>
<dbReference type="GO" id="GO:0005524">
    <property type="term" value="F:ATP binding"/>
    <property type="evidence" value="ECO:0007669"/>
    <property type="project" value="UniProtKB-KW"/>
</dbReference>
<dbReference type="PANTHER" id="PTHR24221:SF614">
    <property type="entry name" value="GLUTATHIONE_L-CYSTEINE TRANSPORT SYSTEM ATP-BINDING_PERMEASE PROTEIN CYDC"/>
    <property type="match status" value="1"/>
</dbReference>
<dbReference type="GO" id="GO:0016887">
    <property type="term" value="F:ATP hydrolysis activity"/>
    <property type="evidence" value="ECO:0007669"/>
    <property type="project" value="InterPro"/>
</dbReference>
<dbReference type="Proteomes" id="UP000031829">
    <property type="component" value="Chromosome"/>
</dbReference>
<dbReference type="GO" id="GO:0042883">
    <property type="term" value="P:cysteine transport"/>
    <property type="evidence" value="ECO:0007669"/>
    <property type="project" value="InterPro"/>
</dbReference>
<dbReference type="SUPFAM" id="SSF52540">
    <property type="entry name" value="P-loop containing nucleoside triphosphate hydrolases"/>
    <property type="match status" value="1"/>
</dbReference>
<keyword evidence="4" id="KW-0067">ATP-binding</keyword>
<dbReference type="AlphaFoldDB" id="A0A0B6ALP5"/>
<comment type="subcellular location">
    <subcellularLocation>
        <location evidence="1">Cell membrane</location>
        <topology evidence="1">Multi-pass membrane protein</topology>
    </subcellularLocation>
</comment>
<dbReference type="PANTHER" id="PTHR24221">
    <property type="entry name" value="ATP-BINDING CASSETTE SUB-FAMILY B"/>
    <property type="match status" value="1"/>
</dbReference>